<dbReference type="Proteomes" id="UP001418222">
    <property type="component" value="Unassembled WGS sequence"/>
</dbReference>
<dbReference type="AlphaFoldDB" id="A0AAP0BW65"/>
<organism evidence="3 4">
    <name type="scientific">Platanthera zijinensis</name>
    <dbReference type="NCBI Taxonomy" id="2320716"/>
    <lineage>
        <taxon>Eukaryota</taxon>
        <taxon>Viridiplantae</taxon>
        <taxon>Streptophyta</taxon>
        <taxon>Embryophyta</taxon>
        <taxon>Tracheophyta</taxon>
        <taxon>Spermatophyta</taxon>
        <taxon>Magnoliopsida</taxon>
        <taxon>Liliopsida</taxon>
        <taxon>Asparagales</taxon>
        <taxon>Orchidaceae</taxon>
        <taxon>Orchidoideae</taxon>
        <taxon>Orchideae</taxon>
        <taxon>Orchidinae</taxon>
        <taxon>Platanthera</taxon>
    </lineage>
</organism>
<feature type="region of interest" description="Disordered" evidence="1">
    <location>
        <begin position="215"/>
        <end position="262"/>
    </location>
</feature>
<name>A0AAP0BW65_9ASPA</name>
<dbReference type="InterPro" id="IPR005162">
    <property type="entry name" value="Retrotrans_gag_dom"/>
</dbReference>
<feature type="compositionally biased region" description="Low complexity" evidence="1">
    <location>
        <begin position="227"/>
        <end position="242"/>
    </location>
</feature>
<feature type="domain" description="Retrotransposon gag" evidence="2">
    <location>
        <begin position="74"/>
        <end position="166"/>
    </location>
</feature>
<comment type="caution">
    <text evidence="3">The sequence shown here is derived from an EMBL/GenBank/DDBJ whole genome shotgun (WGS) entry which is preliminary data.</text>
</comment>
<dbReference type="Pfam" id="PF03732">
    <property type="entry name" value="Retrotrans_gag"/>
    <property type="match status" value="1"/>
</dbReference>
<feature type="compositionally biased region" description="Basic and acidic residues" evidence="1">
    <location>
        <begin position="252"/>
        <end position="261"/>
    </location>
</feature>
<dbReference type="PANTHER" id="PTHR15503:SF43">
    <property type="entry name" value="REVERSE TRANSCRIPTASE RNASE H-LIKE DOMAIN-CONTAINING PROTEIN"/>
    <property type="match status" value="1"/>
</dbReference>
<evidence type="ECO:0000313" key="3">
    <source>
        <dbReference type="EMBL" id="KAK8952193.1"/>
    </source>
</evidence>
<evidence type="ECO:0000256" key="1">
    <source>
        <dbReference type="SAM" id="MobiDB-lite"/>
    </source>
</evidence>
<sequence>MRALFRKLQPDSAGFSGGGSLADTRSFTAPATQVATRFSRLDFPRFFGEEVTEWIYKCEQFFDIDGTPPDMKVKMASVHMEGKAMYWHQAFMKARLTRQWPGWEEYCQAVAGRFGTLLFDDPMRDLKNLRQKGSVQAYLDEYDILLHRVDVSEEYAISLCLSGLKPEIEYAVRMFQPKTLQDVFSLARLQEHHLAVTQKRPTFSVGGQSYSNDRLAPPIKWQSPVKASSSPGLPTGSSSTAPPDRRSHHRLTSKEMDEKRSKGLCFWCDS</sequence>
<dbReference type="InterPro" id="IPR032567">
    <property type="entry name" value="RTL1-rel"/>
</dbReference>
<dbReference type="PANTHER" id="PTHR15503">
    <property type="entry name" value="LDOC1 RELATED"/>
    <property type="match status" value="1"/>
</dbReference>
<evidence type="ECO:0000313" key="4">
    <source>
        <dbReference type="Proteomes" id="UP001418222"/>
    </source>
</evidence>
<evidence type="ECO:0000259" key="2">
    <source>
        <dbReference type="Pfam" id="PF03732"/>
    </source>
</evidence>
<dbReference type="EMBL" id="JBBWWQ010000003">
    <property type="protein sequence ID" value="KAK8952193.1"/>
    <property type="molecule type" value="Genomic_DNA"/>
</dbReference>
<proteinExistence type="predicted"/>
<accession>A0AAP0BW65</accession>
<reference evidence="3 4" key="1">
    <citation type="journal article" date="2022" name="Nat. Plants">
        <title>Genomes of leafy and leafless Platanthera orchids illuminate the evolution of mycoheterotrophy.</title>
        <authorList>
            <person name="Li M.H."/>
            <person name="Liu K.W."/>
            <person name="Li Z."/>
            <person name="Lu H.C."/>
            <person name="Ye Q.L."/>
            <person name="Zhang D."/>
            <person name="Wang J.Y."/>
            <person name="Li Y.F."/>
            <person name="Zhong Z.M."/>
            <person name="Liu X."/>
            <person name="Yu X."/>
            <person name="Liu D.K."/>
            <person name="Tu X.D."/>
            <person name="Liu B."/>
            <person name="Hao Y."/>
            <person name="Liao X.Y."/>
            <person name="Jiang Y.T."/>
            <person name="Sun W.H."/>
            <person name="Chen J."/>
            <person name="Chen Y.Q."/>
            <person name="Ai Y."/>
            <person name="Zhai J.W."/>
            <person name="Wu S.S."/>
            <person name="Zhou Z."/>
            <person name="Hsiao Y.Y."/>
            <person name="Wu W.L."/>
            <person name="Chen Y.Y."/>
            <person name="Lin Y.F."/>
            <person name="Hsu J.L."/>
            <person name="Li C.Y."/>
            <person name="Wang Z.W."/>
            <person name="Zhao X."/>
            <person name="Zhong W.Y."/>
            <person name="Ma X.K."/>
            <person name="Ma L."/>
            <person name="Huang J."/>
            <person name="Chen G.Z."/>
            <person name="Huang M.Z."/>
            <person name="Huang L."/>
            <person name="Peng D.H."/>
            <person name="Luo Y.B."/>
            <person name="Zou S.Q."/>
            <person name="Chen S.P."/>
            <person name="Lan S."/>
            <person name="Tsai W.C."/>
            <person name="Van de Peer Y."/>
            <person name="Liu Z.J."/>
        </authorList>
    </citation>
    <scope>NUCLEOTIDE SEQUENCE [LARGE SCALE GENOMIC DNA]</scope>
    <source>
        <strain evidence="3">Lor287</strain>
    </source>
</reference>
<keyword evidence="4" id="KW-1185">Reference proteome</keyword>
<protein>
    <recommendedName>
        <fullName evidence="2">Retrotransposon gag domain-containing protein</fullName>
    </recommendedName>
</protein>
<gene>
    <name evidence="3" type="ORF">KSP39_PZI004864</name>
</gene>